<dbReference type="GO" id="GO:0051295">
    <property type="term" value="P:establishment of meiotic spindle localization"/>
    <property type="evidence" value="ECO:0007669"/>
    <property type="project" value="TreeGrafter"/>
</dbReference>
<keyword evidence="3" id="KW-1185">Reference proteome</keyword>
<name>A0A5N4CWG7_CAMDR</name>
<feature type="compositionally biased region" description="Acidic residues" evidence="1">
    <location>
        <begin position="1"/>
        <end position="11"/>
    </location>
</feature>
<dbReference type="GO" id="GO:0008017">
    <property type="term" value="F:microtubule binding"/>
    <property type="evidence" value="ECO:0007669"/>
    <property type="project" value="TreeGrafter"/>
</dbReference>
<dbReference type="GO" id="GO:0051639">
    <property type="term" value="P:actin filament network formation"/>
    <property type="evidence" value="ECO:0007669"/>
    <property type="project" value="TreeGrafter"/>
</dbReference>
<accession>A0A5N4CWG7</accession>
<dbReference type="GO" id="GO:0048193">
    <property type="term" value="P:Golgi vesicle transport"/>
    <property type="evidence" value="ECO:0007669"/>
    <property type="project" value="TreeGrafter"/>
</dbReference>
<protein>
    <submittedName>
        <fullName evidence="2">Protein spire-like protein 2</fullName>
    </submittedName>
</protein>
<dbReference type="Proteomes" id="UP000299084">
    <property type="component" value="Unassembled WGS sequence"/>
</dbReference>
<reference evidence="2 3" key="1">
    <citation type="journal article" date="2019" name="Mol. Ecol. Resour.">
        <title>Improving Illumina assemblies with Hi-C and long reads: an example with the North African dromedary.</title>
        <authorList>
            <person name="Elbers J.P."/>
            <person name="Rogers M.F."/>
            <person name="Perelman P.L."/>
            <person name="Proskuryakova A.A."/>
            <person name="Serdyukova N.A."/>
            <person name="Johnson W.E."/>
            <person name="Horin P."/>
            <person name="Corander J."/>
            <person name="Murphy D."/>
            <person name="Burger P.A."/>
        </authorList>
    </citation>
    <scope>NUCLEOTIDE SEQUENCE [LARGE SCALE GENOMIC DNA]</scope>
    <source>
        <strain evidence="2">Drom800</strain>
        <tissue evidence="2">Blood</tissue>
    </source>
</reference>
<dbReference type="InterPro" id="IPR029901">
    <property type="entry name" value="Spire"/>
</dbReference>
<organism evidence="2 3">
    <name type="scientific">Camelus dromedarius</name>
    <name type="common">Dromedary</name>
    <name type="synonym">Arabian camel</name>
    <dbReference type="NCBI Taxonomy" id="9838"/>
    <lineage>
        <taxon>Eukaryota</taxon>
        <taxon>Metazoa</taxon>
        <taxon>Chordata</taxon>
        <taxon>Craniata</taxon>
        <taxon>Vertebrata</taxon>
        <taxon>Euteleostomi</taxon>
        <taxon>Mammalia</taxon>
        <taxon>Eutheria</taxon>
        <taxon>Laurasiatheria</taxon>
        <taxon>Artiodactyla</taxon>
        <taxon>Tylopoda</taxon>
        <taxon>Camelidae</taxon>
        <taxon>Camelus</taxon>
    </lineage>
</organism>
<gene>
    <name evidence="2" type="ORF">Cadr_000024042</name>
</gene>
<feature type="region of interest" description="Disordered" evidence="1">
    <location>
        <begin position="1"/>
        <end position="30"/>
    </location>
</feature>
<dbReference type="GO" id="GO:0030659">
    <property type="term" value="C:cytoplasmic vesicle membrane"/>
    <property type="evidence" value="ECO:0007669"/>
    <property type="project" value="TreeGrafter"/>
</dbReference>
<dbReference type="GO" id="GO:0040038">
    <property type="term" value="P:polar body extrusion after meiotic divisions"/>
    <property type="evidence" value="ECO:0007669"/>
    <property type="project" value="TreeGrafter"/>
</dbReference>
<comment type="caution">
    <text evidence="2">The sequence shown here is derived from an EMBL/GenBank/DDBJ whole genome shotgun (WGS) entry which is preliminary data.</text>
</comment>
<dbReference type="GO" id="GO:0003779">
    <property type="term" value="F:actin binding"/>
    <property type="evidence" value="ECO:0007669"/>
    <property type="project" value="InterPro"/>
</dbReference>
<dbReference type="AlphaFoldDB" id="A0A5N4CWG7"/>
<evidence type="ECO:0000313" key="2">
    <source>
        <dbReference type="EMBL" id="KAB1263178.1"/>
    </source>
</evidence>
<dbReference type="GO" id="GO:0036089">
    <property type="term" value="P:cleavage furrow formation"/>
    <property type="evidence" value="ECO:0007669"/>
    <property type="project" value="TreeGrafter"/>
</dbReference>
<dbReference type="PANTHER" id="PTHR21345:SF5">
    <property type="entry name" value="PROTEIN SPIRE HOMOLOG 2"/>
    <property type="match status" value="1"/>
</dbReference>
<sequence length="154" mass="17102">MEEMNTSEEEESPCREVTLKQDSSFSQHDLGPALERSDLWPVAGHWVLRRVDTTVAQHGDLGSAEDRLGASAAPDANHLWLEFSHQVESLVLTLEVMDVRHVLVKADLERFLQNKELLSGLKKGRFAATMEPSSRCPHGCPISFARQLSALPAT</sequence>
<dbReference type="EMBL" id="JWIN03000018">
    <property type="protein sequence ID" value="KAB1263178.1"/>
    <property type="molecule type" value="Genomic_DNA"/>
</dbReference>
<evidence type="ECO:0000256" key="1">
    <source>
        <dbReference type="SAM" id="MobiDB-lite"/>
    </source>
</evidence>
<dbReference type="GO" id="GO:0030041">
    <property type="term" value="P:actin filament polymerization"/>
    <property type="evidence" value="ECO:0007669"/>
    <property type="project" value="TreeGrafter"/>
</dbReference>
<dbReference type="GO" id="GO:0005938">
    <property type="term" value="C:cell cortex"/>
    <property type="evidence" value="ECO:0007669"/>
    <property type="project" value="TreeGrafter"/>
</dbReference>
<dbReference type="PANTHER" id="PTHR21345">
    <property type="entry name" value="SPIRE"/>
    <property type="match status" value="1"/>
</dbReference>
<dbReference type="GO" id="GO:0045010">
    <property type="term" value="P:actin nucleation"/>
    <property type="evidence" value="ECO:0007669"/>
    <property type="project" value="InterPro"/>
</dbReference>
<evidence type="ECO:0000313" key="3">
    <source>
        <dbReference type="Proteomes" id="UP000299084"/>
    </source>
</evidence>
<proteinExistence type="predicted"/>